<evidence type="ECO:0000313" key="1">
    <source>
        <dbReference type="EMBL" id="KAJ6852711.1"/>
    </source>
</evidence>
<dbReference type="EMBL" id="JANAVB010001681">
    <property type="protein sequence ID" value="KAJ6852711.1"/>
    <property type="molecule type" value="Genomic_DNA"/>
</dbReference>
<organism evidence="1 2">
    <name type="scientific">Iris pallida</name>
    <name type="common">Sweet iris</name>
    <dbReference type="NCBI Taxonomy" id="29817"/>
    <lineage>
        <taxon>Eukaryota</taxon>
        <taxon>Viridiplantae</taxon>
        <taxon>Streptophyta</taxon>
        <taxon>Embryophyta</taxon>
        <taxon>Tracheophyta</taxon>
        <taxon>Spermatophyta</taxon>
        <taxon>Magnoliopsida</taxon>
        <taxon>Liliopsida</taxon>
        <taxon>Asparagales</taxon>
        <taxon>Iridaceae</taxon>
        <taxon>Iridoideae</taxon>
        <taxon>Irideae</taxon>
        <taxon>Iris</taxon>
    </lineage>
</organism>
<protein>
    <submittedName>
        <fullName evidence="1">Uncharacterized protein</fullName>
    </submittedName>
</protein>
<reference evidence="1" key="1">
    <citation type="journal article" date="2023" name="GigaByte">
        <title>Genome assembly of the bearded iris, Iris pallida Lam.</title>
        <authorList>
            <person name="Bruccoleri R.E."/>
            <person name="Oakeley E.J."/>
            <person name="Faust A.M.E."/>
            <person name="Altorfer M."/>
            <person name="Dessus-Babus S."/>
            <person name="Burckhardt D."/>
            <person name="Oertli M."/>
            <person name="Naumann U."/>
            <person name="Petersen F."/>
            <person name="Wong J."/>
        </authorList>
    </citation>
    <scope>NUCLEOTIDE SEQUENCE</scope>
    <source>
        <strain evidence="1">GSM-AAB239-AS_SAM_17_03QT</strain>
    </source>
</reference>
<evidence type="ECO:0000313" key="2">
    <source>
        <dbReference type="Proteomes" id="UP001140949"/>
    </source>
</evidence>
<name>A0AAX6II42_IRIPA</name>
<dbReference type="Proteomes" id="UP001140949">
    <property type="component" value="Unassembled WGS sequence"/>
</dbReference>
<sequence>MKKTPKFKSKPRLSRT</sequence>
<comment type="caution">
    <text evidence="1">The sequence shown here is derived from an EMBL/GenBank/DDBJ whole genome shotgun (WGS) entry which is preliminary data.</text>
</comment>
<keyword evidence="2" id="KW-1185">Reference proteome</keyword>
<gene>
    <name evidence="1" type="ORF">M6B38_253550</name>
</gene>
<reference evidence="1" key="2">
    <citation type="submission" date="2023-04" db="EMBL/GenBank/DDBJ databases">
        <authorList>
            <person name="Bruccoleri R.E."/>
            <person name="Oakeley E.J."/>
            <person name="Faust A.-M."/>
            <person name="Dessus-Babus S."/>
            <person name="Altorfer M."/>
            <person name="Burckhardt D."/>
            <person name="Oertli M."/>
            <person name="Naumann U."/>
            <person name="Petersen F."/>
            <person name="Wong J."/>
        </authorList>
    </citation>
    <scope>NUCLEOTIDE SEQUENCE</scope>
    <source>
        <strain evidence="1">GSM-AAB239-AS_SAM_17_03QT</strain>
        <tissue evidence="1">Leaf</tissue>
    </source>
</reference>
<proteinExistence type="predicted"/>
<dbReference type="AlphaFoldDB" id="A0AAX6II42"/>
<accession>A0AAX6II42</accession>